<dbReference type="GO" id="GO:0006518">
    <property type="term" value="P:peptide metabolic process"/>
    <property type="evidence" value="ECO:0007669"/>
    <property type="project" value="TreeGrafter"/>
</dbReference>
<dbReference type="GO" id="GO:0046872">
    <property type="term" value="F:metal ion binding"/>
    <property type="evidence" value="ECO:0007669"/>
    <property type="project" value="UniProtKB-UniRule"/>
</dbReference>
<keyword evidence="5 9" id="KW-0862">Zinc</keyword>
<dbReference type="GO" id="GO:0006508">
    <property type="term" value="P:proteolysis"/>
    <property type="evidence" value="ECO:0007669"/>
    <property type="project" value="UniProtKB-KW"/>
</dbReference>
<dbReference type="InterPro" id="IPR045090">
    <property type="entry name" value="Pept_M3A_M3B"/>
</dbReference>
<dbReference type="PANTHER" id="PTHR11804:SF84">
    <property type="entry name" value="SACCHAROLYSIN"/>
    <property type="match status" value="1"/>
</dbReference>
<keyword evidence="4 9" id="KW-0378">Hydrolase</keyword>
<dbReference type="InterPro" id="IPR024079">
    <property type="entry name" value="MetalloPept_cat_dom_sf"/>
</dbReference>
<evidence type="ECO:0000256" key="7">
    <source>
        <dbReference type="ARBA" id="ARBA00024603"/>
    </source>
</evidence>
<evidence type="ECO:0000256" key="9">
    <source>
        <dbReference type="RuleBase" id="RU003435"/>
    </source>
</evidence>
<dbReference type="Gene3D" id="1.10.1370.10">
    <property type="entry name" value="Neurolysin, domain 3"/>
    <property type="match status" value="1"/>
</dbReference>
<dbReference type="CDD" id="cd06456">
    <property type="entry name" value="M3A_DCP"/>
    <property type="match status" value="1"/>
</dbReference>
<dbReference type="Proteomes" id="UP000254720">
    <property type="component" value="Unassembled WGS sequence"/>
</dbReference>
<dbReference type="RefSeq" id="WP_114833786.1">
    <property type="nucleotide sequence ID" value="NZ_LR699114.1"/>
</dbReference>
<dbReference type="SUPFAM" id="SSF55486">
    <property type="entry name" value="Metalloproteases ('zincins'), catalytic domain"/>
    <property type="match status" value="1"/>
</dbReference>
<evidence type="ECO:0000256" key="1">
    <source>
        <dbReference type="ARBA" id="ARBA00006040"/>
    </source>
</evidence>
<keyword evidence="2 9" id="KW-0645">Protease</keyword>
<dbReference type="Gene3D" id="1.20.1050.40">
    <property type="entry name" value="Endopeptidase. Chain P, domain 1"/>
    <property type="match status" value="1"/>
</dbReference>
<dbReference type="InterPro" id="IPR001567">
    <property type="entry name" value="Pept_M3A_M3B_dom"/>
</dbReference>
<dbReference type="AlphaFoldDB" id="A0A370GS11"/>
<keyword evidence="3 9" id="KW-0479">Metal-binding</keyword>
<evidence type="ECO:0000313" key="13">
    <source>
        <dbReference type="Proteomes" id="UP000254720"/>
    </source>
</evidence>
<evidence type="ECO:0000259" key="10">
    <source>
        <dbReference type="Pfam" id="PF01432"/>
    </source>
</evidence>
<dbReference type="Gene3D" id="3.40.390.10">
    <property type="entry name" value="Collagenase (Catalytic Domain)"/>
    <property type="match status" value="1"/>
</dbReference>
<evidence type="ECO:0000313" key="12">
    <source>
        <dbReference type="EMBL" id="RDI46488.1"/>
    </source>
</evidence>
<feature type="domain" description="Oligopeptidase A N-terminal" evidence="11">
    <location>
        <begin position="27"/>
        <end position="149"/>
    </location>
</feature>
<comment type="cofactor">
    <cofactor evidence="9">
        <name>Zn(2+)</name>
        <dbReference type="ChEBI" id="CHEBI:29105"/>
    </cofactor>
    <text evidence="9">Binds 1 zinc ion.</text>
</comment>
<sequence>MLNPPFSQSDLPRFKAIDPVKIKPEISTLLEKNKQKINGLLSSAGPFTWDNLMQPLEDLSDELSKIWSPISHLHAVMESDELRKAYNETVPLITEYHTQLSQNEKLFQAIQSLIRSPDFEMLSPAQKKIIENDLRDFRLAGVHLPADQKERMATLQKELTQLMTKYSENVMDATQSWTLHITDPYQLEGLPPQALQLAIDNAKRRGLEGYVFTLDYPSYSTAVRFLRDRELRKQLYEAYSTRASDQGPMAGKWDNTAIMEKILKVRHEIAQLVGFKNYAEYSLATKMAKTPDEVLHFLHDLLIRSKAIAEKEYEEVRQLAKSLDNLSALEIWDVSYYSEKLQELKFKFSQEDFRPYFPIQKVLDGMFTLVNKLYGIHIREEKNIEVWHPHVRFFSIHDDKNELRGGFYIDLYARPHKRDGAWMDECRVRRLLDGKGIQHPIAYLTCNFMPPVDGLPGLLTHDDVLTLFHEFGHCLHHMLTKVDYPSVAGINGVPWDAVEFPSQFMENYCWEKESLSLISGHYETGEPLPDELYQKMIAAKHFQTGLQMVRQLEFAIFDFRLHLEYDPAKSGEGEPQTQLILNDVRKNTSVIPVPAFNRFQHSFSHVFAGSYAAGYYSYKWAEVLSSDAYAKFEEQGIFDRKTGRAFMENILEMGGVRDPMSAFIAFRGREPTIDALLKQNGITKRTAA</sequence>
<dbReference type="GO" id="GO:0004222">
    <property type="term" value="F:metalloendopeptidase activity"/>
    <property type="evidence" value="ECO:0007669"/>
    <property type="project" value="UniProtKB-EC"/>
</dbReference>
<comment type="caution">
    <text evidence="12">The sequence shown here is derived from an EMBL/GenBank/DDBJ whole genome shotgun (WGS) entry which is preliminary data.</text>
</comment>
<dbReference type="PANTHER" id="PTHR11804">
    <property type="entry name" value="PROTEASE M3 THIMET OLIGOPEPTIDASE-RELATED"/>
    <property type="match status" value="1"/>
</dbReference>
<dbReference type="InterPro" id="IPR024077">
    <property type="entry name" value="Neurolysin/TOP_dom2"/>
</dbReference>
<dbReference type="InterPro" id="IPR045666">
    <property type="entry name" value="OpdA_N"/>
</dbReference>
<keyword evidence="6 9" id="KW-0482">Metalloprotease</keyword>
<proteinExistence type="inferred from homology"/>
<dbReference type="GO" id="GO:0005829">
    <property type="term" value="C:cytosol"/>
    <property type="evidence" value="ECO:0007669"/>
    <property type="project" value="UniProtKB-ARBA"/>
</dbReference>
<gene>
    <name evidence="12" type="ORF">C8D86_10512</name>
</gene>
<accession>A0A370GS11</accession>
<evidence type="ECO:0000256" key="4">
    <source>
        <dbReference type="ARBA" id="ARBA00022801"/>
    </source>
</evidence>
<dbReference type="EC" id="3.4.24.70" evidence="8"/>
<evidence type="ECO:0000256" key="3">
    <source>
        <dbReference type="ARBA" id="ARBA00022723"/>
    </source>
</evidence>
<dbReference type="Pfam" id="PF19310">
    <property type="entry name" value="TOP_N"/>
    <property type="match status" value="1"/>
</dbReference>
<reference evidence="12 13" key="1">
    <citation type="submission" date="2018-07" db="EMBL/GenBank/DDBJ databases">
        <title>Genomic Encyclopedia of Type Strains, Phase IV (KMG-IV): sequencing the most valuable type-strain genomes for metagenomic binning, comparative biology and taxonomic classification.</title>
        <authorList>
            <person name="Goeker M."/>
        </authorList>
    </citation>
    <scope>NUCLEOTIDE SEQUENCE [LARGE SCALE GENOMIC DNA]</scope>
    <source>
        <strain evidence="12 13">DSM 16500</strain>
    </source>
</reference>
<name>A0A370GS11_9COXI</name>
<organism evidence="12 13">
    <name type="scientific">Aquicella lusitana</name>
    <dbReference type="NCBI Taxonomy" id="254246"/>
    <lineage>
        <taxon>Bacteria</taxon>
        <taxon>Pseudomonadati</taxon>
        <taxon>Pseudomonadota</taxon>
        <taxon>Gammaproteobacteria</taxon>
        <taxon>Legionellales</taxon>
        <taxon>Coxiellaceae</taxon>
        <taxon>Aquicella</taxon>
    </lineage>
</organism>
<dbReference type="EMBL" id="QQAX01000005">
    <property type="protein sequence ID" value="RDI46488.1"/>
    <property type="molecule type" value="Genomic_DNA"/>
</dbReference>
<dbReference type="FunFam" id="3.40.390.10:FF:000009">
    <property type="entry name" value="Oligopeptidase A"/>
    <property type="match status" value="1"/>
</dbReference>
<evidence type="ECO:0000256" key="6">
    <source>
        <dbReference type="ARBA" id="ARBA00023049"/>
    </source>
</evidence>
<comment type="catalytic activity">
    <reaction evidence="7">
        <text>Hydrolysis of oligopeptides, with broad specificity. Gly or Ala commonly occur as P1 or P1' residues, but more distant residues are also important, as is shown by the fact that Z-Gly-Pro-Gly-|-Gly-Pro-Ala is cleaved, but not Z-(Gly)(5).</text>
        <dbReference type="EC" id="3.4.24.70"/>
    </reaction>
</comment>
<dbReference type="InterPro" id="IPR034005">
    <property type="entry name" value="M3A_DCP"/>
</dbReference>
<dbReference type="OrthoDB" id="9773538at2"/>
<protein>
    <recommendedName>
        <fullName evidence="8">oligopeptidase A</fullName>
        <ecNumber evidence="8">3.4.24.70</ecNumber>
    </recommendedName>
</protein>
<dbReference type="Pfam" id="PF01432">
    <property type="entry name" value="Peptidase_M3"/>
    <property type="match status" value="1"/>
</dbReference>
<evidence type="ECO:0000256" key="5">
    <source>
        <dbReference type="ARBA" id="ARBA00022833"/>
    </source>
</evidence>
<dbReference type="InterPro" id="IPR024080">
    <property type="entry name" value="Neurolysin/TOP_N"/>
</dbReference>
<evidence type="ECO:0000259" key="11">
    <source>
        <dbReference type="Pfam" id="PF19310"/>
    </source>
</evidence>
<comment type="similarity">
    <text evidence="1 9">Belongs to the peptidase M3 family.</text>
</comment>
<feature type="domain" description="Peptidase M3A/M3B catalytic" evidence="10">
    <location>
        <begin position="227"/>
        <end position="681"/>
    </location>
</feature>
<evidence type="ECO:0000256" key="2">
    <source>
        <dbReference type="ARBA" id="ARBA00022670"/>
    </source>
</evidence>
<keyword evidence="13" id="KW-1185">Reference proteome</keyword>
<evidence type="ECO:0000256" key="8">
    <source>
        <dbReference type="ARBA" id="ARBA00026100"/>
    </source>
</evidence>